<dbReference type="Proteomes" id="UP001630127">
    <property type="component" value="Unassembled WGS sequence"/>
</dbReference>
<sequence>MTQRRKCCRPRFMRMLNPSGGDEIRVLINQGGRSASAPQDLRTGEASAERKPLPPWPRQASKLMTDKVHSRPRNIRIENKAGDDKKVPRIMKTEDNVGDDKKIP</sequence>
<keyword evidence="3" id="KW-1185">Reference proteome</keyword>
<accession>A0ABD3AEL0</accession>
<organism evidence="2 3">
    <name type="scientific">Cinchona calisaya</name>
    <dbReference type="NCBI Taxonomy" id="153742"/>
    <lineage>
        <taxon>Eukaryota</taxon>
        <taxon>Viridiplantae</taxon>
        <taxon>Streptophyta</taxon>
        <taxon>Embryophyta</taxon>
        <taxon>Tracheophyta</taxon>
        <taxon>Spermatophyta</taxon>
        <taxon>Magnoliopsida</taxon>
        <taxon>eudicotyledons</taxon>
        <taxon>Gunneridae</taxon>
        <taxon>Pentapetalae</taxon>
        <taxon>asterids</taxon>
        <taxon>lamiids</taxon>
        <taxon>Gentianales</taxon>
        <taxon>Rubiaceae</taxon>
        <taxon>Cinchonoideae</taxon>
        <taxon>Cinchoneae</taxon>
        <taxon>Cinchona</taxon>
    </lineage>
</organism>
<gene>
    <name evidence="2" type="ORF">ACH5RR_009548</name>
</gene>
<evidence type="ECO:0000313" key="3">
    <source>
        <dbReference type="Proteomes" id="UP001630127"/>
    </source>
</evidence>
<reference evidence="2 3" key="1">
    <citation type="submission" date="2024-11" db="EMBL/GenBank/DDBJ databases">
        <title>A near-complete genome assembly of Cinchona calisaya.</title>
        <authorList>
            <person name="Lian D.C."/>
            <person name="Zhao X.W."/>
            <person name="Wei L."/>
        </authorList>
    </citation>
    <scope>NUCLEOTIDE SEQUENCE [LARGE SCALE GENOMIC DNA]</scope>
    <source>
        <tissue evidence="2">Nenye</tissue>
    </source>
</reference>
<dbReference type="AlphaFoldDB" id="A0ABD3AEL0"/>
<evidence type="ECO:0000313" key="2">
    <source>
        <dbReference type="EMBL" id="KAL3530226.1"/>
    </source>
</evidence>
<dbReference type="EMBL" id="JBJUIK010000004">
    <property type="protein sequence ID" value="KAL3530226.1"/>
    <property type="molecule type" value="Genomic_DNA"/>
</dbReference>
<proteinExistence type="predicted"/>
<comment type="caution">
    <text evidence="2">The sequence shown here is derived from an EMBL/GenBank/DDBJ whole genome shotgun (WGS) entry which is preliminary data.</text>
</comment>
<evidence type="ECO:0000256" key="1">
    <source>
        <dbReference type="SAM" id="MobiDB-lite"/>
    </source>
</evidence>
<feature type="compositionally biased region" description="Basic and acidic residues" evidence="1">
    <location>
        <begin position="64"/>
        <end position="104"/>
    </location>
</feature>
<feature type="region of interest" description="Disordered" evidence="1">
    <location>
        <begin position="30"/>
        <end position="104"/>
    </location>
</feature>
<name>A0ABD3AEL0_9GENT</name>
<protein>
    <submittedName>
        <fullName evidence="2">Uncharacterized protein</fullName>
    </submittedName>
</protein>